<accession>A0A8S5LPH7</accession>
<sequence>MFMKIRQRAFMCMLRQRAKMLYADNAYYVNVWAGELIPAPAFVRYSQKATNIINAYTCGNIPADCVTDEVKRCCCELAELLYNNTKLLSDRAVFSEKVGDLSVTYESTDTVYARQSKDIKKIIYEWLSNTGLLYRGVQA</sequence>
<organism evidence="1">
    <name type="scientific">Siphoviridae sp. cto6l14</name>
    <dbReference type="NCBI Taxonomy" id="2827590"/>
    <lineage>
        <taxon>Viruses</taxon>
        <taxon>Duplodnaviria</taxon>
        <taxon>Heunggongvirae</taxon>
        <taxon>Uroviricota</taxon>
        <taxon>Caudoviricetes</taxon>
    </lineage>
</organism>
<protein>
    <submittedName>
        <fullName evidence="1">Head Tail Connector Protein</fullName>
    </submittedName>
</protein>
<name>A0A8S5LPH7_9CAUD</name>
<dbReference type="EMBL" id="BK015887">
    <property type="protein sequence ID" value="DAD71739.1"/>
    <property type="molecule type" value="Genomic_DNA"/>
</dbReference>
<evidence type="ECO:0000313" key="1">
    <source>
        <dbReference type="EMBL" id="DAD71739.1"/>
    </source>
</evidence>
<proteinExistence type="predicted"/>
<reference evidence="1" key="1">
    <citation type="journal article" date="2021" name="Proc. Natl. Acad. Sci. U.S.A.">
        <title>A Catalog of Tens of Thousands of Viruses from Human Metagenomes Reveals Hidden Associations with Chronic Diseases.</title>
        <authorList>
            <person name="Tisza M.J."/>
            <person name="Buck C.B."/>
        </authorList>
    </citation>
    <scope>NUCLEOTIDE SEQUENCE</scope>
    <source>
        <strain evidence="1">Cto6l14</strain>
    </source>
</reference>
<dbReference type="InterPro" id="IPR036558">
    <property type="entry name" value="YqbG-like_sf"/>
</dbReference>
<dbReference type="Gene3D" id="1.10.3230.10">
    <property type="entry name" value="YqbG-like"/>
    <property type="match status" value="1"/>
</dbReference>